<organism evidence="1">
    <name type="scientific">marine metagenome</name>
    <dbReference type="NCBI Taxonomy" id="408172"/>
    <lineage>
        <taxon>unclassified sequences</taxon>
        <taxon>metagenomes</taxon>
        <taxon>ecological metagenomes</taxon>
    </lineage>
</organism>
<feature type="non-terminal residue" evidence="1">
    <location>
        <position position="1"/>
    </location>
</feature>
<gene>
    <name evidence="1" type="ORF">METZ01_LOCUS210135</name>
</gene>
<dbReference type="AlphaFoldDB" id="A0A382F585"/>
<proteinExistence type="predicted"/>
<sequence>MQENDFIFLRKSYAVHLKPDGEICNRLKAGT</sequence>
<protein>
    <submittedName>
        <fullName evidence="1">Uncharacterized protein</fullName>
    </submittedName>
</protein>
<reference evidence="1" key="1">
    <citation type="submission" date="2018-05" db="EMBL/GenBank/DDBJ databases">
        <authorList>
            <person name="Lanie J.A."/>
            <person name="Ng W.-L."/>
            <person name="Kazmierczak K.M."/>
            <person name="Andrzejewski T.M."/>
            <person name="Davidsen T.M."/>
            <person name="Wayne K.J."/>
            <person name="Tettelin H."/>
            <person name="Glass J.I."/>
            <person name="Rusch D."/>
            <person name="Podicherti R."/>
            <person name="Tsui H.-C.T."/>
            <person name="Winkler M.E."/>
        </authorList>
    </citation>
    <scope>NUCLEOTIDE SEQUENCE</scope>
</reference>
<dbReference type="EMBL" id="UINC01047694">
    <property type="protein sequence ID" value="SVB57281.1"/>
    <property type="molecule type" value="Genomic_DNA"/>
</dbReference>
<evidence type="ECO:0000313" key="1">
    <source>
        <dbReference type="EMBL" id="SVB57281.1"/>
    </source>
</evidence>
<name>A0A382F585_9ZZZZ</name>
<accession>A0A382F585</accession>
<feature type="non-terminal residue" evidence="1">
    <location>
        <position position="31"/>
    </location>
</feature>